<keyword evidence="2" id="KW-0808">Transferase</keyword>
<dbReference type="EMBL" id="JAKLUA010000015">
    <property type="protein sequence ID" value="MCG2671728.1"/>
    <property type="molecule type" value="Genomic_DNA"/>
</dbReference>
<gene>
    <name evidence="3" type="ORF">L6637_32760</name>
    <name evidence="2" type="ORF">L6654_39810</name>
</gene>
<dbReference type="RefSeq" id="WP_237873129.1">
    <property type="nucleotide sequence ID" value="NZ_JAKLTY010000048.1"/>
</dbReference>
<dbReference type="GO" id="GO:0008757">
    <property type="term" value="F:S-adenosylmethionine-dependent methyltransferase activity"/>
    <property type="evidence" value="ECO:0007669"/>
    <property type="project" value="InterPro"/>
</dbReference>
<evidence type="ECO:0000313" key="2">
    <source>
        <dbReference type="EMBL" id="MCG2632747.1"/>
    </source>
</evidence>
<evidence type="ECO:0000259" key="1">
    <source>
        <dbReference type="Pfam" id="PF08241"/>
    </source>
</evidence>
<dbReference type="Proteomes" id="UP001139012">
    <property type="component" value="Unassembled WGS sequence"/>
</dbReference>
<evidence type="ECO:0000313" key="3">
    <source>
        <dbReference type="EMBL" id="MCG2671728.1"/>
    </source>
</evidence>
<reference evidence="2" key="1">
    <citation type="submission" date="2022-01" db="EMBL/GenBank/DDBJ databases">
        <title>Genome sequnece data of strain Bradyrhizobium sp. nov.</title>
        <authorList>
            <person name="Zhang J."/>
        </authorList>
    </citation>
    <scope>NUCLEOTIDE SEQUENCE</scope>
    <source>
        <strain evidence="3">WYCCWR 12774</strain>
        <strain evidence="2">WYCCWR 13023</strain>
    </source>
</reference>
<dbReference type="GO" id="GO:0032259">
    <property type="term" value="P:methylation"/>
    <property type="evidence" value="ECO:0007669"/>
    <property type="project" value="UniProtKB-KW"/>
</dbReference>
<organism evidence="2 5">
    <name type="scientific">Bradyrhizobium zhengyangense</name>
    <dbReference type="NCBI Taxonomy" id="2911009"/>
    <lineage>
        <taxon>Bacteria</taxon>
        <taxon>Pseudomonadati</taxon>
        <taxon>Pseudomonadota</taxon>
        <taxon>Alphaproteobacteria</taxon>
        <taxon>Hyphomicrobiales</taxon>
        <taxon>Nitrobacteraceae</taxon>
        <taxon>Bradyrhizobium</taxon>
    </lineage>
</organism>
<keyword evidence="4" id="KW-1185">Reference proteome</keyword>
<keyword evidence="2" id="KW-0489">Methyltransferase</keyword>
<dbReference type="Pfam" id="PF08241">
    <property type="entry name" value="Methyltransf_11"/>
    <property type="match status" value="1"/>
</dbReference>
<feature type="domain" description="Methyltransferase type 11" evidence="1">
    <location>
        <begin position="73"/>
        <end position="164"/>
    </location>
</feature>
<dbReference type="Gene3D" id="3.40.50.150">
    <property type="entry name" value="Vaccinia Virus protein VP39"/>
    <property type="match status" value="1"/>
</dbReference>
<proteinExistence type="predicted"/>
<evidence type="ECO:0000313" key="5">
    <source>
        <dbReference type="Proteomes" id="UP001139054"/>
    </source>
</evidence>
<dbReference type="InterPro" id="IPR013216">
    <property type="entry name" value="Methyltransf_11"/>
</dbReference>
<evidence type="ECO:0000313" key="4">
    <source>
        <dbReference type="Proteomes" id="UP001139012"/>
    </source>
</evidence>
<protein>
    <submittedName>
        <fullName evidence="2">Methyltransferase domain-containing protein</fullName>
    </submittedName>
</protein>
<dbReference type="Proteomes" id="UP001139054">
    <property type="component" value="Unassembled WGS sequence"/>
</dbReference>
<dbReference type="SUPFAM" id="SSF53335">
    <property type="entry name" value="S-adenosyl-L-methionine-dependent methyltransferases"/>
    <property type="match status" value="1"/>
</dbReference>
<dbReference type="AlphaFoldDB" id="A0A9X1UJX8"/>
<dbReference type="InterPro" id="IPR029063">
    <property type="entry name" value="SAM-dependent_MTases_sf"/>
</dbReference>
<accession>A0A9X1UJX8</accession>
<name>A0A9X1UJX8_9BRAD</name>
<sequence>MLAVLIGQHGEYLLIFSVSPGQFQEGVMTVHDHWQMDASAPELYERYLVPAITSVWADDLLDRIEPAKGESVLDVACGTGVVARRLAERGHVGRLVGIDLNGAMLAVARAKSSDVEWTEGSALDLPFSTRSFDLVLCQLGLQFFPDRPQALREMARVLRPTGRLGLSVYSAIEHTPAANAFVQALDGFLGPESSRTKRAEHLTCNADEVGNWVRQAGFDRVGVETVTKQIGFPSALDYVRFQLTATPMAALLTREDDAGRERTITTIADDVAARLDRSMLANGRLTFPQESFVVVASLR</sequence>
<dbReference type="CDD" id="cd02440">
    <property type="entry name" value="AdoMet_MTases"/>
    <property type="match status" value="1"/>
</dbReference>
<dbReference type="PANTHER" id="PTHR43591">
    <property type="entry name" value="METHYLTRANSFERASE"/>
    <property type="match status" value="1"/>
</dbReference>
<dbReference type="EMBL" id="JAKLTY010000048">
    <property type="protein sequence ID" value="MCG2632747.1"/>
    <property type="molecule type" value="Genomic_DNA"/>
</dbReference>
<comment type="caution">
    <text evidence="2">The sequence shown here is derived from an EMBL/GenBank/DDBJ whole genome shotgun (WGS) entry which is preliminary data.</text>
</comment>